<accession>A0A9D2I7I5</accession>
<feature type="transmembrane region" description="Helical" evidence="1">
    <location>
        <begin position="130"/>
        <end position="151"/>
    </location>
</feature>
<feature type="transmembrane region" description="Helical" evidence="1">
    <location>
        <begin position="585"/>
        <end position="604"/>
    </location>
</feature>
<keyword evidence="1" id="KW-0472">Membrane</keyword>
<comment type="caution">
    <text evidence="2">The sequence shown here is derived from an EMBL/GenBank/DDBJ whole genome shotgun (WGS) entry which is preliminary data.</text>
</comment>
<feature type="transmembrane region" description="Helical" evidence="1">
    <location>
        <begin position="240"/>
        <end position="264"/>
    </location>
</feature>
<evidence type="ECO:0000313" key="2">
    <source>
        <dbReference type="EMBL" id="HJA93722.1"/>
    </source>
</evidence>
<reference evidence="2" key="2">
    <citation type="submission" date="2021-04" db="EMBL/GenBank/DDBJ databases">
        <authorList>
            <person name="Gilroy R."/>
        </authorList>
    </citation>
    <scope>NUCLEOTIDE SEQUENCE</scope>
    <source>
        <strain evidence="2">CHK179-7159</strain>
    </source>
</reference>
<name>A0A9D2I7I5_9FIRM</name>
<feature type="transmembrane region" description="Helical" evidence="1">
    <location>
        <begin position="558"/>
        <end position="578"/>
    </location>
</feature>
<dbReference type="Pfam" id="PF19484">
    <property type="entry name" value="DUF6020"/>
    <property type="match status" value="1"/>
</dbReference>
<feature type="transmembrane region" description="Helical" evidence="1">
    <location>
        <begin position="172"/>
        <end position="190"/>
    </location>
</feature>
<feature type="transmembrane region" description="Helical" evidence="1">
    <location>
        <begin position="349"/>
        <end position="366"/>
    </location>
</feature>
<evidence type="ECO:0000256" key="1">
    <source>
        <dbReference type="SAM" id="Phobius"/>
    </source>
</evidence>
<reference evidence="2" key="1">
    <citation type="journal article" date="2021" name="PeerJ">
        <title>Extensive microbial diversity within the chicken gut microbiome revealed by metagenomics and culture.</title>
        <authorList>
            <person name="Gilroy R."/>
            <person name="Ravi A."/>
            <person name="Getino M."/>
            <person name="Pursley I."/>
            <person name="Horton D.L."/>
            <person name="Alikhan N.F."/>
            <person name="Baker D."/>
            <person name="Gharbi K."/>
            <person name="Hall N."/>
            <person name="Watson M."/>
            <person name="Adriaenssens E.M."/>
            <person name="Foster-Nyarko E."/>
            <person name="Jarju S."/>
            <person name="Secka A."/>
            <person name="Antonio M."/>
            <person name="Oren A."/>
            <person name="Chaudhuri R.R."/>
            <person name="La Ragione R."/>
            <person name="Hildebrand F."/>
            <person name="Pallen M.J."/>
        </authorList>
    </citation>
    <scope>NUCLEOTIDE SEQUENCE</scope>
    <source>
        <strain evidence="2">CHK179-7159</strain>
    </source>
</reference>
<dbReference type="Proteomes" id="UP000886858">
    <property type="component" value="Unassembled WGS sequence"/>
</dbReference>
<dbReference type="EMBL" id="DWYY01000124">
    <property type="protein sequence ID" value="HJA93722.1"/>
    <property type="molecule type" value="Genomic_DNA"/>
</dbReference>
<gene>
    <name evidence="2" type="ORF">H9717_11525</name>
</gene>
<evidence type="ECO:0000313" key="3">
    <source>
        <dbReference type="Proteomes" id="UP000886858"/>
    </source>
</evidence>
<sequence>MNGKKIMLKKRNSVPVLFAEAWITSLAMTVSLETPDPKEDGIDFFLYEYIYKILSQFGEWVADQGFLMTILTAGFFLLYQMTWKREREKIRFSRPISFVLAVLYAGAKAFACADSLSAWHTPLFNLFKTGILICGFYFLYSALIYLLYDALHSSRDVKWKDGTLLRIYRKHPWFMPWCLIFLMWVPHLILRYPGAMSYDNYNELMYYWGYKTFTTAQPVFHTWLFGSFVRFGAWIGSANAGLFLFVVFQSLIMSVVLAGSLFLMKKWKSPVWLRLLAAGIYCIAPYYAGYAAFPIKDYLYTAFFVVFVLELMELFRRDGLETFGKEPWYDVLWAAAVCLMILFRKNGLYVYLPVMICMMVYSMVMFMRKKKRLIWQMWLVLCLPVVLSSGVERAIIARYQVVQDSPKEMFSLPFQQTARYVRDHGDEVTAEERDAIAAVLNYDLLPEAYEELTADPVKSTYHAQDGKALVSYFSVWFRQFLKHPVCYLEATWNQNYYLFAPDVDNIVYNKDCYAGESIVAGNGLENEIQFEVPQWMHGLASIAVSWYSLLTRLPAAGLLNNVAFYVILMFCILLFMAHDRMGKRIFVMVPLLMSFLFVILAPQIQNQPRYAFPIIYAMPAVAGFYIYVIRRKKQKD</sequence>
<feature type="transmembrane region" description="Helical" evidence="1">
    <location>
        <begin position="95"/>
        <end position="118"/>
    </location>
</feature>
<dbReference type="InterPro" id="IPR046062">
    <property type="entry name" value="DUF6020"/>
</dbReference>
<keyword evidence="1" id="KW-0812">Transmembrane</keyword>
<feature type="transmembrane region" description="Helical" evidence="1">
    <location>
        <begin position="298"/>
        <end position="315"/>
    </location>
</feature>
<organism evidence="2 3">
    <name type="scientific">Candidatus Eisenbergiella merdipullorum</name>
    <dbReference type="NCBI Taxonomy" id="2838553"/>
    <lineage>
        <taxon>Bacteria</taxon>
        <taxon>Bacillati</taxon>
        <taxon>Bacillota</taxon>
        <taxon>Clostridia</taxon>
        <taxon>Lachnospirales</taxon>
        <taxon>Lachnospiraceae</taxon>
        <taxon>Eisenbergiella</taxon>
    </lineage>
</organism>
<proteinExistence type="predicted"/>
<feature type="transmembrane region" description="Helical" evidence="1">
    <location>
        <begin position="271"/>
        <end position="292"/>
    </location>
</feature>
<feature type="transmembrane region" description="Helical" evidence="1">
    <location>
        <begin position="65"/>
        <end position="83"/>
    </location>
</feature>
<protein>
    <submittedName>
        <fullName evidence="2">Uncharacterized protein</fullName>
    </submittedName>
</protein>
<feature type="transmembrane region" description="Helical" evidence="1">
    <location>
        <begin position="12"/>
        <end position="32"/>
    </location>
</feature>
<keyword evidence="1" id="KW-1133">Transmembrane helix</keyword>
<dbReference type="AlphaFoldDB" id="A0A9D2I7I5"/>
<feature type="transmembrane region" description="Helical" evidence="1">
    <location>
        <begin position="610"/>
        <end position="629"/>
    </location>
</feature>